<organism evidence="2">
    <name type="scientific">viral metagenome</name>
    <dbReference type="NCBI Taxonomy" id="1070528"/>
    <lineage>
        <taxon>unclassified sequences</taxon>
        <taxon>metagenomes</taxon>
        <taxon>organismal metagenomes</taxon>
    </lineage>
</organism>
<dbReference type="EMBL" id="MT143524">
    <property type="protein sequence ID" value="QJA97775.1"/>
    <property type="molecule type" value="Genomic_DNA"/>
</dbReference>
<gene>
    <name evidence="1" type="ORF">MM415A03535_0004</name>
    <name evidence="2" type="ORF">MM415B05963_0005</name>
</gene>
<evidence type="ECO:0000313" key="1">
    <source>
        <dbReference type="EMBL" id="QJA70853.1"/>
    </source>
</evidence>
<protein>
    <submittedName>
        <fullName evidence="2">Uncharacterized protein</fullName>
    </submittedName>
</protein>
<name>A0A6M3LYL4_9ZZZZ</name>
<sequence>MIVTIQEVTDEFTKSGAPYKKVKGVTGDGRETTKSVFDNLEEKWELLKEGATLQFHVEKKGQFWKVTDIEPVTAPPPTEPGKPLPEQQAEVDKALAHVRQPQGVEIGKCENQVIQLFCAGKLSAMFGEKIAIELTRYVRGTILSTLKVDYEGKDLPQFKPREKG</sequence>
<accession>A0A6M3LYL4</accession>
<dbReference type="EMBL" id="MT141826">
    <property type="protein sequence ID" value="QJA70853.1"/>
    <property type="molecule type" value="Genomic_DNA"/>
</dbReference>
<dbReference type="AlphaFoldDB" id="A0A6M3LYL4"/>
<reference evidence="2" key="1">
    <citation type="submission" date="2020-03" db="EMBL/GenBank/DDBJ databases">
        <title>The deep terrestrial virosphere.</title>
        <authorList>
            <person name="Holmfeldt K."/>
            <person name="Nilsson E."/>
            <person name="Simone D."/>
            <person name="Lopez-Fernandez M."/>
            <person name="Wu X."/>
            <person name="de Brujin I."/>
            <person name="Lundin D."/>
            <person name="Andersson A."/>
            <person name="Bertilsson S."/>
            <person name="Dopson M."/>
        </authorList>
    </citation>
    <scope>NUCLEOTIDE SEQUENCE</scope>
    <source>
        <strain evidence="1">MM415A03535</strain>
        <strain evidence="2">MM415B05963</strain>
    </source>
</reference>
<proteinExistence type="predicted"/>
<evidence type="ECO:0000313" key="2">
    <source>
        <dbReference type="EMBL" id="QJA97775.1"/>
    </source>
</evidence>